<dbReference type="Proteomes" id="UP000515789">
    <property type="component" value="Chromosome"/>
</dbReference>
<keyword evidence="1" id="KW-0472">Membrane</keyword>
<dbReference type="AlphaFoldDB" id="A0A7G5MTL0"/>
<gene>
    <name evidence="3" type="ORF">E5259_10310</name>
</gene>
<evidence type="ECO:0000313" key="4">
    <source>
        <dbReference type="Proteomes" id="UP000515789"/>
    </source>
</evidence>
<evidence type="ECO:0000313" key="3">
    <source>
        <dbReference type="EMBL" id="QMW77953.1"/>
    </source>
</evidence>
<dbReference type="EMBL" id="CP039126">
    <property type="protein sequence ID" value="QMW77953.1"/>
    <property type="molecule type" value="Genomic_DNA"/>
</dbReference>
<organism evidence="3 4">
    <name type="scientific">Blautia producta</name>
    <dbReference type="NCBI Taxonomy" id="33035"/>
    <lineage>
        <taxon>Bacteria</taxon>
        <taxon>Bacillati</taxon>
        <taxon>Bacillota</taxon>
        <taxon>Clostridia</taxon>
        <taxon>Lachnospirales</taxon>
        <taxon>Lachnospiraceae</taxon>
        <taxon>Blautia</taxon>
    </lineage>
</organism>
<dbReference type="InterPro" id="IPR038174">
    <property type="entry name" value="Strep_pil_link_sf"/>
</dbReference>
<evidence type="ECO:0000256" key="1">
    <source>
        <dbReference type="SAM" id="Phobius"/>
    </source>
</evidence>
<feature type="transmembrane region" description="Helical" evidence="1">
    <location>
        <begin position="192"/>
        <end position="212"/>
    </location>
</feature>
<protein>
    <recommendedName>
        <fullName evidence="2">Streptococcal pilin isopeptide linkage domain-containing protein</fullName>
    </recommendedName>
</protein>
<keyword evidence="1" id="KW-1133">Transmembrane helix</keyword>
<keyword evidence="1" id="KW-0812">Transmembrane</keyword>
<dbReference type="Pfam" id="PF12892">
    <property type="entry name" value="FctA"/>
    <property type="match status" value="1"/>
</dbReference>
<name>A0A7G5MTL0_9FIRM</name>
<feature type="domain" description="Streptococcal pilin isopeptide linkage" evidence="2">
    <location>
        <begin position="56"/>
        <end position="161"/>
    </location>
</feature>
<reference evidence="3 4" key="1">
    <citation type="submission" date="2019-04" db="EMBL/GenBank/DDBJ databases">
        <authorList>
            <person name="Schori C."/>
            <person name="Ahrens C."/>
        </authorList>
    </citation>
    <scope>NUCLEOTIDE SEQUENCE [LARGE SCALE GENOMIC DNA]</scope>
    <source>
        <strain evidence="3 4">DSM 2950</strain>
    </source>
</reference>
<accession>A0A7G5MTL0</accession>
<proteinExistence type="predicted"/>
<sequence>MDQKCKEEMKTKIRRFPAVLMLIVLCLTVFPVSAFGAGNAEVKIPVSVELSGEIPAQDETYTVKLSALDQAPVPKDDTLKITGEGASAFPAISYSSPGIYGYKISQQAGSHGRGHYDETVYYVRVTVTNAEDGGLEAAVAAHTDAGMTGEKRDIVFQNMYDAVPKLPKQDPPRKPAVKQTADAVRTGDTTHLFLFGSLLGISCLGICLAAGIDHRKRRKERL</sequence>
<dbReference type="InterPro" id="IPR022464">
    <property type="entry name" value="Strep_pil_isopept_link"/>
</dbReference>
<dbReference type="NCBIfam" id="TIGR03786">
    <property type="entry name" value="strep_pil_rpt"/>
    <property type="match status" value="1"/>
</dbReference>
<evidence type="ECO:0000259" key="2">
    <source>
        <dbReference type="Pfam" id="PF12892"/>
    </source>
</evidence>
<dbReference type="Gene3D" id="2.60.40.3050">
    <property type="match status" value="1"/>
</dbReference>